<feature type="domain" description="Phospholipase D-like" evidence="1">
    <location>
        <begin position="264"/>
        <end position="365"/>
    </location>
</feature>
<dbReference type="Proteomes" id="UP000076603">
    <property type="component" value="Unassembled WGS sequence"/>
</dbReference>
<dbReference type="OrthoDB" id="1892000at2"/>
<reference evidence="2 3" key="1">
    <citation type="submission" date="2016-04" db="EMBL/GenBank/DDBJ databases">
        <title>Genome sequence of Clostridium magnum DSM 2767.</title>
        <authorList>
            <person name="Poehlein A."/>
            <person name="Uhlig R."/>
            <person name="Fischer R."/>
            <person name="Bahl H."/>
            <person name="Daniel R."/>
        </authorList>
    </citation>
    <scope>NUCLEOTIDE SEQUENCE [LARGE SCALE GENOMIC DNA]</scope>
    <source>
        <strain evidence="2 3">DSM 2767</strain>
    </source>
</reference>
<evidence type="ECO:0000259" key="1">
    <source>
        <dbReference type="Pfam" id="PF13091"/>
    </source>
</evidence>
<dbReference type="PATRIC" id="fig|1121326.3.peg.5824"/>
<dbReference type="Pfam" id="PF13091">
    <property type="entry name" value="PLDc_2"/>
    <property type="match status" value="1"/>
</dbReference>
<evidence type="ECO:0000313" key="2">
    <source>
        <dbReference type="EMBL" id="KZL88860.1"/>
    </source>
</evidence>
<dbReference type="Gene3D" id="3.30.870.10">
    <property type="entry name" value="Endonuclease Chain A"/>
    <property type="match status" value="1"/>
</dbReference>
<proteinExistence type="predicted"/>
<organism evidence="2 3">
    <name type="scientific">Clostridium magnum DSM 2767</name>
    <dbReference type="NCBI Taxonomy" id="1121326"/>
    <lineage>
        <taxon>Bacteria</taxon>
        <taxon>Bacillati</taxon>
        <taxon>Bacillota</taxon>
        <taxon>Clostridia</taxon>
        <taxon>Eubacteriales</taxon>
        <taxon>Clostridiaceae</taxon>
        <taxon>Clostridium</taxon>
    </lineage>
</organism>
<dbReference type="InterPro" id="IPR025202">
    <property type="entry name" value="PLD-like_dom"/>
</dbReference>
<gene>
    <name evidence="2" type="ORF">CLMAG_57640</name>
</gene>
<dbReference type="RefSeq" id="WP_066630352.1">
    <property type="nucleotide sequence ID" value="NZ_FQXL01000030.1"/>
</dbReference>
<accession>A0A161W137</accession>
<name>A0A161W137_9CLOT</name>
<dbReference type="EMBL" id="LWAE01000013">
    <property type="protein sequence ID" value="KZL88860.1"/>
    <property type="molecule type" value="Genomic_DNA"/>
</dbReference>
<dbReference type="SUPFAM" id="SSF56024">
    <property type="entry name" value="Phospholipase D/nuclease"/>
    <property type="match status" value="1"/>
</dbReference>
<keyword evidence="3" id="KW-1185">Reference proteome</keyword>
<comment type="caution">
    <text evidence="2">The sequence shown here is derived from an EMBL/GenBank/DDBJ whole genome shotgun (WGS) entry which is preliminary data.</text>
</comment>
<protein>
    <recommendedName>
        <fullName evidence="1">Phospholipase D-like domain-containing protein</fullName>
    </recommendedName>
</protein>
<evidence type="ECO:0000313" key="3">
    <source>
        <dbReference type="Proteomes" id="UP000076603"/>
    </source>
</evidence>
<dbReference type="AlphaFoldDB" id="A0A161W137"/>
<sequence length="401" mass="47448">MESVEDIEIKLLLSLKNLDKEKAIDCLSTGCNRVLIKWMQEYKKEKCDVTLIGIDKCFKSIVFDKFIKAEKNFFQDEEELKSYVSSKFFKQTLRIFVRKEFTEENLRKEELKLEEAEMYFKTHFINEVLINYRSSIRNKYEVKVGDEIYRPGTISISDLNKCPEYSSKINGVFITRKKNTNSGQRVKGRLGSVSDLRYVKEDIIKKINNIENSIKSVNVKDKNVDIIIEDISKKLIDEFKKEKVDFSNTKHIQSKDIREYFIYAFKKAKEEIDIVCPWIGEWVLDDEFINLVENTLKRKTKIKILYGIKDNSRSNRREDTSDKVAMGLVRKFAKYGELFKVKKTNTHYKLLICDEDFCISGSFNFLSFKGEYENEDTRHEGADYTRNLELIRIKRSNYFDF</sequence>
<dbReference type="STRING" id="1121326.CLMAG_57640"/>